<dbReference type="PRINTS" id="PR00377">
    <property type="entry name" value="IMPHPHTASES"/>
</dbReference>
<accession>A0A1G7G452</accession>
<evidence type="ECO:0000313" key="7">
    <source>
        <dbReference type="Proteomes" id="UP000198967"/>
    </source>
</evidence>
<gene>
    <name evidence="6" type="ORF">SAMN05216377_102206</name>
</gene>
<dbReference type="Pfam" id="PF00459">
    <property type="entry name" value="Inositol_P"/>
    <property type="match status" value="1"/>
</dbReference>
<comment type="cofactor">
    <cofactor evidence="5">
        <name>Mg(2+)</name>
        <dbReference type="ChEBI" id="CHEBI:18420"/>
    </cofactor>
</comment>
<dbReference type="PANTHER" id="PTHR20854:SF4">
    <property type="entry name" value="INOSITOL-1-MONOPHOSPHATASE-RELATED"/>
    <property type="match status" value="1"/>
</dbReference>
<evidence type="ECO:0000256" key="2">
    <source>
        <dbReference type="ARBA" id="ARBA00013106"/>
    </source>
</evidence>
<name>A0A1G7G452_PSEOR</name>
<evidence type="ECO:0000313" key="6">
    <source>
        <dbReference type="EMBL" id="SDE82855.1"/>
    </source>
</evidence>
<sequence length="264" mass="26956">MTATTRTPAPVDPGLLSRALEVAGRLANDAAEVIAATAGRAPGSAAKSDPFDWVTDTDRTLERHTRRVLAAEFPEVPVIGEEYGGEADPAGLRWIVDPVDGTANYVAGLPWCAYSLGLVDADGPVVGVIADPSRATIYAAARGRGVRANGAPVPTLSGTTGVVGGLVCAESPSPALVERARARHTGIRVLGSSALAITQVALGRAVAAVVDGYHEWDVAGALCLALEAGAVVLDRAGRPEPLPAGGLLVGAPAVVEEVYSWWAT</sequence>
<feature type="binding site" evidence="5">
    <location>
        <position position="100"/>
    </location>
    <ligand>
        <name>Mg(2+)</name>
        <dbReference type="ChEBI" id="CHEBI:18420"/>
        <label>1</label>
        <note>catalytic</note>
    </ligand>
</feature>
<dbReference type="EMBL" id="FNBE01000002">
    <property type="protein sequence ID" value="SDE82855.1"/>
    <property type="molecule type" value="Genomic_DNA"/>
</dbReference>
<reference evidence="6 7" key="1">
    <citation type="submission" date="2016-10" db="EMBL/GenBank/DDBJ databases">
        <authorList>
            <person name="de Groot N.N."/>
        </authorList>
    </citation>
    <scope>NUCLEOTIDE SEQUENCE [LARGE SCALE GENOMIC DNA]</scope>
    <source>
        <strain evidence="6 7">CGMCC 4.3143</strain>
    </source>
</reference>
<dbReference type="GO" id="GO:0046872">
    <property type="term" value="F:metal ion binding"/>
    <property type="evidence" value="ECO:0007669"/>
    <property type="project" value="UniProtKB-KW"/>
</dbReference>
<evidence type="ECO:0000256" key="3">
    <source>
        <dbReference type="ARBA" id="ARBA00022723"/>
    </source>
</evidence>
<feature type="binding site" evidence="5">
    <location>
        <position position="97"/>
    </location>
    <ligand>
        <name>Mg(2+)</name>
        <dbReference type="ChEBI" id="CHEBI:18420"/>
        <label>1</label>
        <note>catalytic</note>
    </ligand>
</feature>
<evidence type="ECO:0000256" key="5">
    <source>
        <dbReference type="PIRSR" id="PIRSR600760-2"/>
    </source>
</evidence>
<dbReference type="SUPFAM" id="SSF56655">
    <property type="entry name" value="Carbohydrate phosphatase"/>
    <property type="match status" value="1"/>
</dbReference>
<dbReference type="RefSeq" id="WP_093076632.1">
    <property type="nucleotide sequence ID" value="NZ_FNBE01000002.1"/>
</dbReference>
<proteinExistence type="predicted"/>
<evidence type="ECO:0000256" key="4">
    <source>
        <dbReference type="ARBA" id="ARBA00022842"/>
    </source>
</evidence>
<dbReference type="GO" id="GO:0008934">
    <property type="term" value="F:inositol monophosphate 1-phosphatase activity"/>
    <property type="evidence" value="ECO:0007669"/>
    <property type="project" value="TreeGrafter"/>
</dbReference>
<dbReference type="GO" id="GO:0007165">
    <property type="term" value="P:signal transduction"/>
    <property type="evidence" value="ECO:0007669"/>
    <property type="project" value="TreeGrafter"/>
</dbReference>
<dbReference type="InterPro" id="IPR020550">
    <property type="entry name" value="Inositol_monophosphatase_CS"/>
</dbReference>
<dbReference type="Gene3D" id="3.40.190.80">
    <property type="match status" value="1"/>
</dbReference>
<dbReference type="Gene3D" id="3.30.540.10">
    <property type="entry name" value="Fructose-1,6-Bisphosphatase, subunit A, domain 1"/>
    <property type="match status" value="1"/>
</dbReference>
<keyword evidence="3 5" id="KW-0479">Metal-binding</keyword>
<comment type="catalytic activity">
    <reaction evidence="1">
        <text>a myo-inositol phosphate + H2O = myo-inositol + phosphate</text>
        <dbReference type="Rhea" id="RHEA:24056"/>
        <dbReference type="ChEBI" id="CHEBI:15377"/>
        <dbReference type="ChEBI" id="CHEBI:17268"/>
        <dbReference type="ChEBI" id="CHEBI:43474"/>
        <dbReference type="ChEBI" id="CHEBI:84139"/>
        <dbReference type="EC" id="3.1.3.25"/>
    </reaction>
</comment>
<keyword evidence="7" id="KW-1185">Reference proteome</keyword>
<feature type="binding site" evidence="5">
    <location>
        <position position="81"/>
    </location>
    <ligand>
        <name>Mg(2+)</name>
        <dbReference type="ChEBI" id="CHEBI:18420"/>
        <label>1</label>
        <note>catalytic</note>
    </ligand>
</feature>
<dbReference type="PROSITE" id="PS00630">
    <property type="entry name" value="IMP_2"/>
    <property type="match status" value="1"/>
</dbReference>
<organism evidence="6 7">
    <name type="scientific">Pseudonocardia oroxyli</name>
    <dbReference type="NCBI Taxonomy" id="366584"/>
    <lineage>
        <taxon>Bacteria</taxon>
        <taxon>Bacillati</taxon>
        <taxon>Actinomycetota</taxon>
        <taxon>Actinomycetes</taxon>
        <taxon>Pseudonocardiales</taxon>
        <taxon>Pseudonocardiaceae</taxon>
        <taxon>Pseudonocardia</taxon>
    </lineage>
</organism>
<dbReference type="STRING" id="366584.SAMN05216377_102206"/>
<dbReference type="OrthoDB" id="9772456at2"/>
<feature type="binding site" evidence="5">
    <location>
        <position position="217"/>
    </location>
    <ligand>
        <name>Mg(2+)</name>
        <dbReference type="ChEBI" id="CHEBI:18420"/>
        <label>1</label>
        <note>catalytic</note>
    </ligand>
</feature>
<evidence type="ECO:0000256" key="1">
    <source>
        <dbReference type="ARBA" id="ARBA00001033"/>
    </source>
</evidence>
<dbReference type="GO" id="GO:0006020">
    <property type="term" value="P:inositol metabolic process"/>
    <property type="evidence" value="ECO:0007669"/>
    <property type="project" value="TreeGrafter"/>
</dbReference>
<dbReference type="EC" id="3.1.3.25" evidence="2"/>
<dbReference type="AlphaFoldDB" id="A0A1G7G452"/>
<dbReference type="InterPro" id="IPR000760">
    <property type="entry name" value="Inositol_monophosphatase-like"/>
</dbReference>
<protein>
    <recommendedName>
        <fullName evidence="2">inositol-phosphate phosphatase</fullName>
        <ecNumber evidence="2">3.1.3.25</ecNumber>
    </recommendedName>
</protein>
<dbReference type="Proteomes" id="UP000198967">
    <property type="component" value="Unassembled WGS sequence"/>
</dbReference>
<keyword evidence="4 5" id="KW-0460">Magnesium</keyword>
<dbReference type="GO" id="GO:0046854">
    <property type="term" value="P:phosphatidylinositol phosphate biosynthetic process"/>
    <property type="evidence" value="ECO:0007669"/>
    <property type="project" value="InterPro"/>
</dbReference>
<dbReference type="PANTHER" id="PTHR20854">
    <property type="entry name" value="INOSITOL MONOPHOSPHATASE"/>
    <property type="match status" value="1"/>
</dbReference>